<dbReference type="PANTHER" id="PTHR13184:SF5">
    <property type="entry name" value="METHYLTRANSFERASE-LIKE PROTEIN 17, MITOCHONDRIAL"/>
    <property type="match status" value="1"/>
</dbReference>
<evidence type="ECO:0000256" key="1">
    <source>
        <dbReference type="ARBA" id="ARBA00004173"/>
    </source>
</evidence>
<reference evidence="9" key="2">
    <citation type="submission" date="2021-04" db="EMBL/GenBank/DDBJ databases">
        <title>Genome-wide patterns of bracovirus chromosomal integration into multiple host tissues during parasitism.</title>
        <authorList>
            <person name="Chebbi M.A.C."/>
        </authorList>
    </citation>
    <scope>NUCLEOTIDE SEQUENCE</scope>
    <source>
        <tissue evidence="9">Whole body</tissue>
    </source>
</reference>
<dbReference type="GO" id="GO:0046872">
    <property type="term" value="F:metal ion binding"/>
    <property type="evidence" value="ECO:0007669"/>
    <property type="project" value="UniProtKB-KW"/>
</dbReference>
<keyword evidence="4" id="KW-0408">Iron</keyword>
<proteinExistence type="predicted"/>
<evidence type="ECO:0000256" key="3">
    <source>
        <dbReference type="ARBA" id="ARBA00022946"/>
    </source>
</evidence>
<dbReference type="InterPro" id="IPR052571">
    <property type="entry name" value="Mt_RNA_Methyltransferase"/>
</dbReference>
<evidence type="ECO:0000256" key="6">
    <source>
        <dbReference type="ARBA" id="ARBA00023128"/>
    </source>
</evidence>
<evidence type="ECO:0008006" key="11">
    <source>
        <dbReference type="Google" id="ProtNLM"/>
    </source>
</evidence>
<accession>A0A8J5R0T7</accession>
<sequence length="494" mass="57968">MFIKMFKKINLPFKLQSRQYATNAARKISPEVKLNEEINNLLKEDKLKPRKQPGVVLRTVVELPKWLIKAMKRALDEHPRKTVVQDAVDLYRHLNGRHPPPEQELINQKYAEESKKLAESGKYISLESQDDEIVQEQLHKDTLKLLKKKVHPWAPIQYDKYRALMYMIARGAHDYAIMYKILNEIQTRDPGFKPESLMDFGSGVGSVSWVASQFWQKSLREYMCVDASENMCDLAEWIAKLAEPKIRNIFFKQYLPVTNETYDIVVCAFTLMELSDRKTRIETILNLWRKTDKYLVIVDQGTNAGFKLINEARDFVTNMINTHKKRELYEAFVFSPCPHELKCPRYDDGTQTPCNFEVRFFPLQFKRGHMIFSERYSYVIFKKGSSREDNDKWPRVVRETITHSGMAICRMCTSEGKLQEIIFSKGKHEKFLFRCARSSLWGDRLPIEINNPSEAKGEEIMENEATKEVTNDENEDDEETNDKDEKKKIFKFII</sequence>
<reference evidence="9" key="1">
    <citation type="submission" date="2020-03" db="EMBL/GenBank/DDBJ databases">
        <authorList>
            <person name="Chebbi M.A."/>
            <person name="Drezen J.M."/>
        </authorList>
    </citation>
    <scope>NUCLEOTIDE SEQUENCE</scope>
    <source>
        <tissue evidence="9">Whole body</tissue>
    </source>
</reference>
<dbReference type="Proteomes" id="UP000729913">
    <property type="component" value="Unassembled WGS sequence"/>
</dbReference>
<keyword evidence="5" id="KW-0411">Iron-sulfur</keyword>
<comment type="caution">
    <text evidence="9">The sequence shown here is derived from an EMBL/GenBank/DDBJ whole genome shotgun (WGS) entry which is preliminary data.</text>
</comment>
<dbReference type="GO" id="GO:0006412">
    <property type="term" value="P:translation"/>
    <property type="evidence" value="ECO:0007669"/>
    <property type="project" value="InterPro"/>
</dbReference>
<gene>
    <name evidence="9" type="ORF">G9C98_001328</name>
</gene>
<name>A0A8J5R0T7_9HYME</name>
<evidence type="ECO:0000256" key="4">
    <source>
        <dbReference type="ARBA" id="ARBA00023004"/>
    </source>
</evidence>
<dbReference type="GO" id="GO:0003735">
    <property type="term" value="F:structural constituent of ribosome"/>
    <property type="evidence" value="ECO:0007669"/>
    <property type="project" value="TreeGrafter"/>
</dbReference>
<evidence type="ECO:0000313" key="9">
    <source>
        <dbReference type="EMBL" id="KAG8034244.1"/>
    </source>
</evidence>
<comment type="function">
    <text evidence="7">Mitochondrial ribosome (mitoribosome) assembly factor. Binds at the interface of the head and body domains of the mitochondrial small ribosomal subunit (mt-SSU), occluding the mRNA channel and preventing compaction of the head domain towards the body. Probable inactive methyltransferase: retains the characteristic folding and ability to bind S-adenosyl-L-methionine, but it probably lost its methyltransferase activity.</text>
</comment>
<dbReference type="AlphaFoldDB" id="A0A8J5R0T7"/>
<dbReference type="EMBL" id="JAAOIC020000068">
    <property type="protein sequence ID" value="KAG8034244.1"/>
    <property type="molecule type" value="Genomic_DNA"/>
</dbReference>
<dbReference type="PANTHER" id="PTHR13184">
    <property type="entry name" value="37S RIBOSOMAL PROTEIN S22"/>
    <property type="match status" value="1"/>
</dbReference>
<dbReference type="GO" id="GO:0051536">
    <property type="term" value="F:iron-sulfur cluster binding"/>
    <property type="evidence" value="ECO:0007669"/>
    <property type="project" value="UniProtKB-KW"/>
</dbReference>
<feature type="compositionally biased region" description="Basic and acidic residues" evidence="8">
    <location>
        <begin position="455"/>
        <end position="470"/>
    </location>
</feature>
<organism evidence="9 10">
    <name type="scientific">Cotesia typhae</name>
    <dbReference type="NCBI Taxonomy" id="2053667"/>
    <lineage>
        <taxon>Eukaryota</taxon>
        <taxon>Metazoa</taxon>
        <taxon>Ecdysozoa</taxon>
        <taxon>Arthropoda</taxon>
        <taxon>Hexapoda</taxon>
        <taxon>Insecta</taxon>
        <taxon>Pterygota</taxon>
        <taxon>Neoptera</taxon>
        <taxon>Endopterygota</taxon>
        <taxon>Hymenoptera</taxon>
        <taxon>Apocrita</taxon>
        <taxon>Ichneumonoidea</taxon>
        <taxon>Braconidae</taxon>
        <taxon>Microgastrinae</taxon>
        <taxon>Cotesia</taxon>
    </lineage>
</organism>
<dbReference type="OrthoDB" id="421327at2759"/>
<evidence type="ECO:0000256" key="2">
    <source>
        <dbReference type="ARBA" id="ARBA00022723"/>
    </source>
</evidence>
<dbReference type="Pfam" id="PF09243">
    <property type="entry name" value="Rsm22"/>
    <property type="match status" value="1"/>
</dbReference>
<evidence type="ECO:0000256" key="8">
    <source>
        <dbReference type="SAM" id="MobiDB-lite"/>
    </source>
</evidence>
<dbReference type="GO" id="GO:0008168">
    <property type="term" value="F:methyltransferase activity"/>
    <property type="evidence" value="ECO:0007669"/>
    <property type="project" value="InterPro"/>
</dbReference>
<evidence type="ECO:0000313" key="10">
    <source>
        <dbReference type="Proteomes" id="UP000729913"/>
    </source>
</evidence>
<dbReference type="GO" id="GO:0005763">
    <property type="term" value="C:mitochondrial small ribosomal subunit"/>
    <property type="evidence" value="ECO:0007669"/>
    <property type="project" value="TreeGrafter"/>
</dbReference>
<keyword evidence="3" id="KW-0809">Transit peptide</keyword>
<evidence type="ECO:0000256" key="5">
    <source>
        <dbReference type="ARBA" id="ARBA00023014"/>
    </source>
</evidence>
<feature type="region of interest" description="Disordered" evidence="8">
    <location>
        <begin position="452"/>
        <end position="484"/>
    </location>
</feature>
<keyword evidence="10" id="KW-1185">Reference proteome</keyword>
<keyword evidence="6" id="KW-0496">Mitochondrion</keyword>
<dbReference type="InterPro" id="IPR015324">
    <property type="entry name" value="Ribosomal_Rsm22-like"/>
</dbReference>
<protein>
    <recommendedName>
        <fullName evidence="11">Methyltransferase-like protein 17, mitochondrial</fullName>
    </recommendedName>
</protein>
<keyword evidence="2" id="KW-0479">Metal-binding</keyword>
<comment type="subcellular location">
    <subcellularLocation>
        <location evidence="1">Mitochondrion</location>
    </subcellularLocation>
</comment>
<evidence type="ECO:0000256" key="7">
    <source>
        <dbReference type="ARBA" id="ARBA00045681"/>
    </source>
</evidence>
<feature type="compositionally biased region" description="Acidic residues" evidence="8">
    <location>
        <begin position="471"/>
        <end position="482"/>
    </location>
</feature>